<keyword evidence="2" id="KW-1185">Reference proteome</keyword>
<organism evidence="2 3">
    <name type="scientific">Romanomermis culicivorax</name>
    <name type="common">Nematode worm</name>
    <dbReference type="NCBI Taxonomy" id="13658"/>
    <lineage>
        <taxon>Eukaryota</taxon>
        <taxon>Metazoa</taxon>
        <taxon>Ecdysozoa</taxon>
        <taxon>Nematoda</taxon>
        <taxon>Enoplea</taxon>
        <taxon>Dorylaimia</taxon>
        <taxon>Mermithida</taxon>
        <taxon>Mermithoidea</taxon>
        <taxon>Mermithidae</taxon>
        <taxon>Romanomermis</taxon>
    </lineage>
</organism>
<sequence length="77" mass="8731">MMLAKGSFRKAKNKKICKFFSKTPGSIKQKFDFQGDQSAHKFTYDLVNNAKPRHVRGRGQTPSRASTVCPNLVRRST</sequence>
<name>A0A915IAE2_ROMCU</name>
<feature type="region of interest" description="Disordered" evidence="1">
    <location>
        <begin position="53"/>
        <end position="77"/>
    </location>
</feature>
<accession>A0A915IAE2</accession>
<dbReference type="Proteomes" id="UP000887565">
    <property type="component" value="Unplaced"/>
</dbReference>
<protein>
    <submittedName>
        <fullName evidence="3">Uncharacterized protein</fullName>
    </submittedName>
</protein>
<reference evidence="3" key="1">
    <citation type="submission" date="2022-11" db="UniProtKB">
        <authorList>
            <consortium name="WormBaseParasite"/>
        </authorList>
    </citation>
    <scope>IDENTIFICATION</scope>
</reference>
<proteinExistence type="predicted"/>
<feature type="compositionally biased region" description="Polar residues" evidence="1">
    <location>
        <begin position="60"/>
        <end position="77"/>
    </location>
</feature>
<evidence type="ECO:0000313" key="2">
    <source>
        <dbReference type="Proteomes" id="UP000887565"/>
    </source>
</evidence>
<evidence type="ECO:0000313" key="3">
    <source>
        <dbReference type="WBParaSite" id="nRc.2.0.1.t10842-RA"/>
    </source>
</evidence>
<evidence type="ECO:0000256" key="1">
    <source>
        <dbReference type="SAM" id="MobiDB-lite"/>
    </source>
</evidence>
<dbReference type="AlphaFoldDB" id="A0A915IAE2"/>
<dbReference type="WBParaSite" id="nRc.2.0.1.t10842-RA">
    <property type="protein sequence ID" value="nRc.2.0.1.t10842-RA"/>
    <property type="gene ID" value="nRc.2.0.1.g10842"/>
</dbReference>